<accession>A0ABR4LE26</accession>
<dbReference type="InterPro" id="IPR053191">
    <property type="entry name" value="DcsG_Biosynth_Enzyme"/>
</dbReference>
<sequence>MKRVLFLASVPPDIIEQYVADDDWSNEMLPSRLSEMGASVTIKRWADEDIVAALLDHDVASFLWAEDYIRHPTAFAQFLDKAEAALMAHASSKSQIPRIINSIALVRWNMDKKYLFDMQSAGFDIPRTEILSEDQLPSVSALHRQIHLFQSSGSVVLKPSVSASSTHTHLIREVSALSADDLAYLEACTQGCLKSSLVIQQFEPAIALGEYSFIFIGDRLTHVTLKVPKQGENRRYQTQNIIGGPVDL</sequence>
<evidence type="ECO:0008006" key="3">
    <source>
        <dbReference type="Google" id="ProtNLM"/>
    </source>
</evidence>
<proteinExistence type="predicted"/>
<keyword evidence="2" id="KW-1185">Reference proteome</keyword>
<comment type="caution">
    <text evidence="1">The sequence shown here is derived from an EMBL/GenBank/DDBJ whole genome shotgun (WGS) entry which is preliminary data.</text>
</comment>
<dbReference type="EMBL" id="JBFXLQ010000061">
    <property type="protein sequence ID" value="KAL2862789.1"/>
    <property type="molecule type" value="Genomic_DNA"/>
</dbReference>
<dbReference type="RefSeq" id="XP_070881768.1">
    <property type="nucleotide sequence ID" value="XM_071033818.1"/>
</dbReference>
<evidence type="ECO:0000313" key="1">
    <source>
        <dbReference type="EMBL" id="KAL2862789.1"/>
    </source>
</evidence>
<protein>
    <recommendedName>
        <fullName evidence="3">Prokaryotic glutathione synthetase ATP-binding domain-containing protein</fullName>
    </recommendedName>
</protein>
<dbReference type="GeneID" id="98148890"/>
<dbReference type="Proteomes" id="UP001610432">
    <property type="component" value="Unassembled WGS sequence"/>
</dbReference>
<dbReference type="SUPFAM" id="SSF56059">
    <property type="entry name" value="Glutathione synthetase ATP-binding domain-like"/>
    <property type="match status" value="1"/>
</dbReference>
<name>A0ABR4LE26_9EURO</name>
<evidence type="ECO:0000313" key="2">
    <source>
        <dbReference type="Proteomes" id="UP001610432"/>
    </source>
</evidence>
<gene>
    <name evidence="1" type="ORF">BJX67DRAFT_385264</name>
</gene>
<reference evidence="1 2" key="1">
    <citation type="submission" date="2024-07" db="EMBL/GenBank/DDBJ databases">
        <title>Section-level genome sequencing and comparative genomics of Aspergillus sections Usti and Cavernicolus.</title>
        <authorList>
            <consortium name="Lawrence Berkeley National Laboratory"/>
            <person name="Nybo J.L."/>
            <person name="Vesth T.C."/>
            <person name="Theobald S."/>
            <person name="Frisvad J.C."/>
            <person name="Larsen T.O."/>
            <person name="Kjaerboelling I."/>
            <person name="Rothschild-Mancinelli K."/>
            <person name="Lyhne E.K."/>
            <person name="Kogle M.E."/>
            <person name="Barry K."/>
            <person name="Clum A."/>
            <person name="Na H."/>
            <person name="Ledsgaard L."/>
            <person name="Lin J."/>
            <person name="Lipzen A."/>
            <person name="Kuo A."/>
            <person name="Riley R."/>
            <person name="Mondo S."/>
            <person name="Labutti K."/>
            <person name="Haridas S."/>
            <person name="Pangalinan J."/>
            <person name="Salamov A.A."/>
            <person name="Simmons B.A."/>
            <person name="Magnuson J.K."/>
            <person name="Chen J."/>
            <person name="Drula E."/>
            <person name="Henrissat B."/>
            <person name="Wiebenga A."/>
            <person name="Lubbers R.J."/>
            <person name="Gomes A.C."/>
            <person name="Macurrencykelacurrency M.R."/>
            <person name="Stajich J."/>
            <person name="Grigoriev I.V."/>
            <person name="Mortensen U.H."/>
            <person name="De Vries R.P."/>
            <person name="Baker S.E."/>
            <person name="Andersen M.R."/>
        </authorList>
    </citation>
    <scope>NUCLEOTIDE SEQUENCE [LARGE SCALE GENOMIC DNA]</scope>
    <source>
        <strain evidence="1 2">CBS 449.75</strain>
    </source>
</reference>
<dbReference type="PANTHER" id="PTHR39217">
    <property type="match status" value="1"/>
</dbReference>
<dbReference type="PANTHER" id="PTHR39217:SF1">
    <property type="entry name" value="GLUTATHIONE SYNTHETASE"/>
    <property type="match status" value="1"/>
</dbReference>
<organism evidence="1 2">
    <name type="scientific">Aspergillus lucknowensis</name>
    <dbReference type="NCBI Taxonomy" id="176173"/>
    <lineage>
        <taxon>Eukaryota</taxon>
        <taxon>Fungi</taxon>
        <taxon>Dikarya</taxon>
        <taxon>Ascomycota</taxon>
        <taxon>Pezizomycotina</taxon>
        <taxon>Eurotiomycetes</taxon>
        <taxon>Eurotiomycetidae</taxon>
        <taxon>Eurotiales</taxon>
        <taxon>Aspergillaceae</taxon>
        <taxon>Aspergillus</taxon>
        <taxon>Aspergillus subgen. Nidulantes</taxon>
    </lineage>
</organism>